<sequence length="291" mass="34044">MERYGQTLRKIRKQKGLSMKELAGDSLSVSFLSKFERGESDISLTLIDQLLSRLHVSYDEFLYIHHDYSNRTIDSFFHRVNQAYMEQNIGKLEQLAEVEENQNHLILLELYGNILKNESSDDLQLNPDSLFDYLFSVEVWGYYELKLYKSTMLLMNPDMVLNLSHTAFKKGKRYHSFKDYKNVMASIFLSTIIYLMGPVNKGDEMVTKYNEDILKFFSYIESLKLEEHETHLRIHVRYVKGIYMIKKGQVKKGTEHVNRMISLLRELGCEKNAADFERFLKLITAGGSKDA</sequence>
<dbReference type="InterPro" id="IPR053163">
    <property type="entry name" value="HTH-type_regulator_Rgg"/>
</dbReference>
<dbReference type="PANTHER" id="PTHR37038:SF12">
    <property type="entry name" value="TRANSCRIPTIONAL REGULATOR"/>
    <property type="match status" value="1"/>
</dbReference>
<dbReference type="Gene3D" id="1.25.40.10">
    <property type="entry name" value="Tetratricopeptide repeat domain"/>
    <property type="match status" value="1"/>
</dbReference>
<name>A0A3M7TQE2_9BACI</name>
<dbReference type="EMBL" id="RHIB01000003">
    <property type="protein sequence ID" value="RNA66909.1"/>
    <property type="molecule type" value="Genomic_DNA"/>
</dbReference>
<dbReference type="Proteomes" id="UP000278746">
    <property type="component" value="Unassembled WGS sequence"/>
</dbReference>
<gene>
    <name evidence="2" type="ORF">EBO34_17045</name>
</gene>
<keyword evidence="3" id="KW-1185">Reference proteome</keyword>
<dbReference type="GO" id="GO:0003677">
    <property type="term" value="F:DNA binding"/>
    <property type="evidence" value="ECO:0007669"/>
    <property type="project" value="InterPro"/>
</dbReference>
<dbReference type="InterPro" id="IPR011990">
    <property type="entry name" value="TPR-like_helical_dom_sf"/>
</dbReference>
<dbReference type="PROSITE" id="PS50943">
    <property type="entry name" value="HTH_CROC1"/>
    <property type="match status" value="1"/>
</dbReference>
<dbReference type="SMART" id="SM00530">
    <property type="entry name" value="HTH_XRE"/>
    <property type="match status" value="1"/>
</dbReference>
<dbReference type="CDD" id="cd00093">
    <property type="entry name" value="HTH_XRE"/>
    <property type="match status" value="1"/>
</dbReference>
<protein>
    <submittedName>
        <fullName evidence="2">Rgg/GadR/MutR family transcriptional regulator</fullName>
    </submittedName>
</protein>
<evidence type="ECO:0000313" key="3">
    <source>
        <dbReference type="Proteomes" id="UP000278746"/>
    </source>
</evidence>
<evidence type="ECO:0000259" key="1">
    <source>
        <dbReference type="PROSITE" id="PS50943"/>
    </source>
</evidence>
<dbReference type="NCBIfam" id="TIGR01716">
    <property type="entry name" value="RGG_Cterm"/>
    <property type="match status" value="1"/>
</dbReference>
<dbReference type="RefSeq" id="WP_122900820.1">
    <property type="nucleotide sequence ID" value="NZ_RHIB01000003.1"/>
</dbReference>
<comment type="caution">
    <text evidence="2">The sequence shown here is derived from an EMBL/GenBank/DDBJ whole genome shotgun (WGS) entry which is preliminary data.</text>
</comment>
<dbReference type="InterPro" id="IPR001387">
    <property type="entry name" value="Cro/C1-type_HTH"/>
</dbReference>
<organism evidence="2 3">
    <name type="scientific">Alteribacter keqinensis</name>
    <dbReference type="NCBI Taxonomy" id="2483800"/>
    <lineage>
        <taxon>Bacteria</taxon>
        <taxon>Bacillati</taxon>
        <taxon>Bacillota</taxon>
        <taxon>Bacilli</taxon>
        <taxon>Bacillales</taxon>
        <taxon>Bacillaceae</taxon>
        <taxon>Alteribacter</taxon>
    </lineage>
</organism>
<reference evidence="2 3" key="1">
    <citation type="submission" date="2018-10" db="EMBL/GenBank/DDBJ databases">
        <title>Bacillus Keqinensis sp. nov., a moderately halophilic bacterium isolated from a saline-alkaline lake.</title>
        <authorList>
            <person name="Wang H."/>
        </authorList>
    </citation>
    <scope>NUCLEOTIDE SEQUENCE [LARGE SCALE GENOMIC DNA]</scope>
    <source>
        <strain evidence="2 3">KQ-3</strain>
    </source>
</reference>
<dbReference type="OrthoDB" id="34624at2"/>
<dbReference type="SUPFAM" id="SSF47413">
    <property type="entry name" value="lambda repressor-like DNA-binding domains"/>
    <property type="match status" value="1"/>
</dbReference>
<dbReference type="PANTHER" id="PTHR37038">
    <property type="entry name" value="TRANSCRIPTIONAL REGULATOR-RELATED"/>
    <property type="match status" value="1"/>
</dbReference>
<dbReference type="Pfam" id="PF21259">
    <property type="entry name" value="Rgg_C"/>
    <property type="match status" value="1"/>
</dbReference>
<dbReference type="InterPro" id="IPR010982">
    <property type="entry name" value="Lambda_DNA-bd_dom_sf"/>
</dbReference>
<dbReference type="Pfam" id="PF01381">
    <property type="entry name" value="HTH_3"/>
    <property type="match status" value="1"/>
</dbReference>
<accession>A0A3M7TQE2</accession>
<dbReference type="InterPro" id="IPR010057">
    <property type="entry name" value="Transcription_activator_Rgg_C"/>
</dbReference>
<proteinExistence type="predicted"/>
<dbReference type="AlphaFoldDB" id="A0A3M7TQE2"/>
<evidence type="ECO:0000313" key="2">
    <source>
        <dbReference type="EMBL" id="RNA66909.1"/>
    </source>
</evidence>
<feature type="domain" description="HTH cro/C1-type" evidence="1">
    <location>
        <begin position="8"/>
        <end position="61"/>
    </location>
</feature>